<evidence type="ECO:0000256" key="1">
    <source>
        <dbReference type="SAM" id="Phobius"/>
    </source>
</evidence>
<name>A0AAN4HBM5_BACTU</name>
<dbReference type="AlphaFoldDB" id="A0AAN4HBM5"/>
<reference evidence="2 3" key="1">
    <citation type="journal article" date="2013" name="Genome Announc.">
        <title>Draft Genome Sequence of Bacillus thuringiensis var. thuringiensis Strain T01-328, a Brazilian Isolate That Produces a Soluble Pesticide Protein, Cry1Ia.</title>
        <authorList>
            <person name="Varani A.M."/>
            <person name="Lemos M.V."/>
            <person name="Fernandes C.C."/>
            <person name="Lemos E.G."/>
            <person name="Alves E.C."/>
            <person name="Desiderio J.A."/>
        </authorList>
    </citation>
    <scope>NUCLEOTIDE SEQUENCE [LARGE SCALE GENOMIC DNA]</scope>
    <source>
        <strain evidence="2 3">T01-328</strain>
    </source>
</reference>
<keyword evidence="1" id="KW-1133">Transmembrane helix</keyword>
<feature type="transmembrane region" description="Helical" evidence="1">
    <location>
        <begin position="12"/>
        <end position="30"/>
    </location>
</feature>
<organism evidence="2 3">
    <name type="scientific">Bacillus thuringiensis T01-328</name>
    <dbReference type="NCBI Taxonomy" id="1324966"/>
    <lineage>
        <taxon>Bacteria</taxon>
        <taxon>Bacillati</taxon>
        <taxon>Bacillota</taxon>
        <taxon>Bacilli</taxon>
        <taxon>Bacillales</taxon>
        <taxon>Bacillaceae</taxon>
        <taxon>Bacillus</taxon>
        <taxon>Bacillus cereus group</taxon>
    </lineage>
</organism>
<keyword evidence="1" id="KW-0812">Transmembrane</keyword>
<accession>A0AAN4HBM5</accession>
<protein>
    <submittedName>
        <fullName evidence="2">Uncharacterized protein</fullName>
    </submittedName>
</protein>
<keyword evidence="1" id="KW-0472">Membrane</keyword>
<comment type="caution">
    <text evidence="2">The sequence shown here is derived from an EMBL/GenBank/DDBJ whole genome shotgun (WGS) entry which is preliminary data.</text>
</comment>
<dbReference type="RefSeq" id="WP_000774612.1">
    <property type="nucleotide sequence ID" value="NZ_ARXZ02000066.1"/>
</dbReference>
<dbReference type="EMBL" id="ARXZ02000066">
    <property type="protein sequence ID" value="ERH96710.1"/>
    <property type="molecule type" value="Genomic_DNA"/>
</dbReference>
<proteinExistence type="predicted"/>
<gene>
    <name evidence="2" type="ORF">BTCBT_007150</name>
</gene>
<sequence length="82" mass="9317">MADMEIKIINTKIVILVVVGFLGVFLKYFMSEKIAINAIPMRNSICVVSIIVAPFFKIINIVKSKEKMASKMLAIFSFFIRE</sequence>
<evidence type="ECO:0000313" key="3">
    <source>
        <dbReference type="Proteomes" id="UP000013487"/>
    </source>
</evidence>
<dbReference type="Proteomes" id="UP000013487">
    <property type="component" value="Unassembled WGS sequence"/>
</dbReference>
<evidence type="ECO:0000313" key="2">
    <source>
        <dbReference type="EMBL" id="ERH96710.1"/>
    </source>
</evidence>
<feature type="transmembrane region" description="Helical" evidence="1">
    <location>
        <begin position="42"/>
        <end position="62"/>
    </location>
</feature>